<dbReference type="Pfam" id="PF00077">
    <property type="entry name" value="RVP"/>
    <property type="match status" value="1"/>
</dbReference>
<keyword evidence="2" id="KW-0378">Hydrolase</keyword>
<dbReference type="GO" id="GO:0006508">
    <property type="term" value="P:proteolysis"/>
    <property type="evidence" value="ECO:0007669"/>
    <property type="project" value="InterPro"/>
</dbReference>
<evidence type="ECO:0000256" key="2">
    <source>
        <dbReference type="ARBA" id="ARBA00022801"/>
    </source>
</evidence>
<dbReference type="EMBL" id="AVOT02094254">
    <property type="protein sequence ID" value="MBW0574457.1"/>
    <property type="molecule type" value="Genomic_DNA"/>
</dbReference>
<evidence type="ECO:0000259" key="3">
    <source>
        <dbReference type="PROSITE" id="PS50175"/>
    </source>
</evidence>
<accession>A0A9Q3K722</accession>
<dbReference type="AlphaFoldDB" id="A0A9Q3K722"/>
<dbReference type="InterPro" id="IPR001969">
    <property type="entry name" value="Aspartic_peptidase_AS"/>
</dbReference>
<dbReference type="SUPFAM" id="SSF50630">
    <property type="entry name" value="Acid proteases"/>
    <property type="match status" value="1"/>
</dbReference>
<comment type="caution">
    <text evidence="4">The sequence shown here is derived from an EMBL/GenBank/DDBJ whole genome shotgun (WGS) entry which is preliminary data.</text>
</comment>
<evidence type="ECO:0000313" key="5">
    <source>
        <dbReference type="Proteomes" id="UP000765509"/>
    </source>
</evidence>
<reference evidence="4" key="1">
    <citation type="submission" date="2021-03" db="EMBL/GenBank/DDBJ databases">
        <title>Draft genome sequence of rust myrtle Austropuccinia psidii MF-1, a brazilian biotype.</title>
        <authorList>
            <person name="Quecine M.C."/>
            <person name="Pachon D.M.R."/>
            <person name="Bonatelli M.L."/>
            <person name="Correr F.H."/>
            <person name="Franceschini L.M."/>
            <person name="Leite T.F."/>
            <person name="Margarido G.R.A."/>
            <person name="Almeida C.A."/>
            <person name="Ferrarezi J.A."/>
            <person name="Labate C.A."/>
        </authorList>
    </citation>
    <scope>NUCLEOTIDE SEQUENCE</scope>
    <source>
        <strain evidence="4">MF-1</strain>
    </source>
</reference>
<name>A0A9Q3K722_9BASI</name>
<protein>
    <recommendedName>
        <fullName evidence="3">Peptidase A2 domain-containing protein</fullName>
    </recommendedName>
</protein>
<organism evidence="4 5">
    <name type="scientific">Austropuccinia psidii MF-1</name>
    <dbReference type="NCBI Taxonomy" id="1389203"/>
    <lineage>
        <taxon>Eukaryota</taxon>
        <taxon>Fungi</taxon>
        <taxon>Dikarya</taxon>
        <taxon>Basidiomycota</taxon>
        <taxon>Pucciniomycotina</taxon>
        <taxon>Pucciniomycetes</taxon>
        <taxon>Pucciniales</taxon>
        <taxon>Sphaerophragmiaceae</taxon>
        <taxon>Austropuccinia</taxon>
    </lineage>
</organism>
<dbReference type="Gene3D" id="2.40.70.10">
    <property type="entry name" value="Acid Proteases"/>
    <property type="match status" value="1"/>
</dbReference>
<sequence length="131" mass="14720">MSLKSINNEERVEDQEGNQQDIIEEQMDYACRLGMIEVSIGLEGHKVKALVDTGAELSIIPEVESIKAVIPMRELNMKLKGIGGHSTAIVGLSENTLLIFPSRDERKIHLFLARGAVHTVIGRLFFGWQWY</sequence>
<proteinExistence type="predicted"/>
<keyword evidence="5" id="KW-1185">Reference proteome</keyword>
<evidence type="ECO:0000256" key="1">
    <source>
        <dbReference type="ARBA" id="ARBA00022750"/>
    </source>
</evidence>
<evidence type="ECO:0000313" key="4">
    <source>
        <dbReference type="EMBL" id="MBW0574457.1"/>
    </source>
</evidence>
<dbReference type="InterPro" id="IPR018061">
    <property type="entry name" value="Retropepsins"/>
</dbReference>
<feature type="domain" description="Peptidase A2" evidence="3">
    <location>
        <begin position="47"/>
        <end position="84"/>
    </location>
</feature>
<dbReference type="PROSITE" id="PS00141">
    <property type="entry name" value="ASP_PROTEASE"/>
    <property type="match status" value="1"/>
</dbReference>
<dbReference type="PROSITE" id="PS50175">
    <property type="entry name" value="ASP_PROT_RETROV"/>
    <property type="match status" value="1"/>
</dbReference>
<dbReference type="InterPro" id="IPR001995">
    <property type="entry name" value="Peptidase_A2_cat"/>
</dbReference>
<dbReference type="OrthoDB" id="5535068at2759"/>
<keyword evidence="1" id="KW-0064">Aspartyl protease</keyword>
<dbReference type="GO" id="GO:0004190">
    <property type="term" value="F:aspartic-type endopeptidase activity"/>
    <property type="evidence" value="ECO:0007669"/>
    <property type="project" value="UniProtKB-KW"/>
</dbReference>
<gene>
    <name evidence="4" type="ORF">O181_114172</name>
</gene>
<dbReference type="Proteomes" id="UP000765509">
    <property type="component" value="Unassembled WGS sequence"/>
</dbReference>
<keyword evidence="1" id="KW-0645">Protease</keyword>
<dbReference type="InterPro" id="IPR021109">
    <property type="entry name" value="Peptidase_aspartic_dom_sf"/>
</dbReference>